<sequence>MWLYILILSVPVVYSQWLNPRRFPYTPNYYLAGMGSTMPSGLGYLNSLGYANSLFSPVSRSGLASDVTKYSTTFPIQYKENEKLSGVSVFGAPYTTSGSKRSSALAVTITKNQANFGGLFGDNVNSLDETQGLSMTIQAKSPESGVYHVVFTTLARVQDGCNLKSLGDILDSQQPYSTPYFTSDYGVIATIELYSNVMKSVSLARIPRVDQLEELAGRGLALCLDNDSGSRPCHGYIAACVGLHYSQHDALLDQTYKDGSDGNIPSLETKDFNHKNSANEDRNRHQTLDNEDLDTYEPPVSPPPYTYEPNLHLRPKAYTGAVNYM</sequence>
<name>A0A9W3A014_BIOGL</name>
<keyword evidence="3" id="KW-1185">Reference proteome</keyword>
<feature type="signal peptide" evidence="2">
    <location>
        <begin position="1"/>
        <end position="15"/>
    </location>
</feature>
<evidence type="ECO:0000256" key="1">
    <source>
        <dbReference type="SAM" id="MobiDB-lite"/>
    </source>
</evidence>
<evidence type="ECO:0000256" key="2">
    <source>
        <dbReference type="SAM" id="SignalP"/>
    </source>
</evidence>
<dbReference type="Proteomes" id="UP001165740">
    <property type="component" value="Chromosome 3"/>
</dbReference>
<organism evidence="3 4">
    <name type="scientific">Biomphalaria glabrata</name>
    <name type="common">Bloodfluke planorb</name>
    <name type="synonym">Freshwater snail</name>
    <dbReference type="NCBI Taxonomy" id="6526"/>
    <lineage>
        <taxon>Eukaryota</taxon>
        <taxon>Metazoa</taxon>
        <taxon>Spiralia</taxon>
        <taxon>Lophotrochozoa</taxon>
        <taxon>Mollusca</taxon>
        <taxon>Gastropoda</taxon>
        <taxon>Heterobranchia</taxon>
        <taxon>Euthyneura</taxon>
        <taxon>Panpulmonata</taxon>
        <taxon>Hygrophila</taxon>
        <taxon>Lymnaeoidea</taxon>
        <taxon>Planorbidae</taxon>
        <taxon>Biomphalaria</taxon>
    </lineage>
</organism>
<reference evidence="4" key="1">
    <citation type="submission" date="2025-08" db="UniProtKB">
        <authorList>
            <consortium name="RefSeq"/>
        </authorList>
    </citation>
    <scope>IDENTIFICATION</scope>
</reference>
<gene>
    <name evidence="4" type="primary">LOC106079149</name>
</gene>
<keyword evidence="2" id="KW-0732">Signal</keyword>
<feature type="region of interest" description="Disordered" evidence="1">
    <location>
        <begin position="262"/>
        <end position="308"/>
    </location>
</feature>
<feature type="compositionally biased region" description="Basic and acidic residues" evidence="1">
    <location>
        <begin position="268"/>
        <end position="288"/>
    </location>
</feature>
<dbReference type="AlphaFoldDB" id="A0A9W3A014"/>
<dbReference type="GeneID" id="106079149"/>
<accession>A0A9W3A014</accession>
<evidence type="ECO:0000313" key="4">
    <source>
        <dbReference type="RefSeq" id="XP_055880521.1"/>
    </source>
</evidence>
<proteinExistence type="predicted"/>
<feature type="chain" id="PRO_5040850169" evidence="2">
    <location>
        <begin position="16"/>
        <end position="325"/>
    </location>
</feature>
<dbReference type="RefSeq" id="XP_055880521.1">
    <property type="nucleotide sequence ID" value="XM_056024546.1"/>
</dbReference>
<dbReference type="OrthoDB" id="10375070at2759"/>
<protein>
    <submittedName>
        <fullName evidence="4">Uncharacterized protein LOC106079149 isoform X1</fullName>
    </submittedName>
</protein>
<evidence type="ECO:0000313" key="3">
    <source>
        <dbReference type="Proteomes" id="UP001165740"/>
    </source>
</evidence>